<protein>
    <submittedName>
        <fullName evidence="1">Uncharacterized protein</fullName>
    </submittedName>
</protein>
<organism evidence="1 2">
    <name type="scientific">Jimgerdemannia flammicorona</name>
    <dbReference type="NCBI Taxonomy" id="994334"/>
    <lineage>
        <taxon>Eukaryota</taxon>
        <taxon>Fungi</taxon>
        <taxon>Fungi incertae sedis</taxon>
        <taxon>Mucoromycota</taxon>
        <taxon>Mucoromycotina</taxon>
        <taxon>Endogonomycetes</taxon>
        <taxon>Endogonales</taxon>
        <taxon>Endogonaceae</taxon>
        <taxon>Jimgerdemannia</taxon>
    </lineage>
</organism>
<gene>
    <name evidence="1" type="ORF">BC938DRAFT_477168</name>
</gene>
<proteinExistence type="predicted"/>
<evidence type="ECO:0000313" key="2">
    <source>
        <dbReference type="Proteomes" id="UP000274822"/>
    </source>
</evidence>
<comment type="caution">
    <text evidence="1">The sequence shown here is derived from an EMBL/GenBank/DDBJ whole genome shotgun (WGS) entry which is preliminary data.</text>
</comment>
<name>A0A433PBI0_9FUNG</name>
<sequence length="98" mass="11452">MDAAAHAERSTVESYVLALNDRIRHTRMLYIFTLNRPCDNQYWISGQDEEAAMKKAKAKFPDQKFPLEQGFVFYFIFLFGRTLSTITKAMQFQCKLTT</sequence>
<evidence type="ECO:0000313" key="1">
    <source>
        <dbReference type="EMBL" id="RUS14883.1"/>
    </source>
</evidence>
<dbReference type="AlphaFoldDB" id="A0A433PBI0"/>
<keyword evidence="2" id="KW-1185">Reference proteome</keyword>
<reference evidence="1 2" key="1">
    <citation type="journal article" date="2018" name="New Phytol.">
        <title>Phylogenomics of Endogonaceae and evolution of mycorrhizas within Mucoromycota.</title>
        <authorList>
            <person name="Chang Y."/>
            <person name="Desiro A."/>
            <person name="Na H."/>
            <person name="Sandor L."/>
            <person name="Lipzen A."/>
            <person name="Clum A."/>
            <person name="Barry K."/>
            <person name="Grigoriev I.V."/>
            <person name="Martin F.M."/>
            <person name="Stajich J.E."/>
            <person name="Smith M.E."/>
            <person name="Bonito G."/>
            <person name="Spatafora J.W."/>
        </authorList>
    </citation>
    <scope>NUCLEOTIDE SEQUENCE [LARGE SCALE GENOMIC DNA]</scope>
    <source>
        <strain evidence="1 2">AD002</strain>
    </source>
</reference>
<accession>A0A433PBI0</accession>
<dbReference type="Proteomes" id="UP000274822">
    <property type="component" value="Unassembled WGS sequence"/>
</dbReference>
<dbReference type="EMBL" id="RBNJ01026467">
    <property type="protein sequence ID" value="RUS14883.1"/>
    <property type="molecule type" value="Genomic_DNA"/>
</dbReference>